<dbReference type="OrthoDB" id="9975932at2"/>
<gene>
    <name evidence="1" type="ORF">AFK71_14380</name>
</gene>
<dbReference type="PATRIC" id="fig|1473.5.peg.1507"/>
<organism evidence="1 2">
    <name type="scientific">Virgibacillus pantothenticus</name>
    <dbReference type="NCBI Taxonomy" id="1473"/>
    <lineage>
        <taxon>Bacteria</taxon>
        <taxon>Bacillati</taxon>
        <taxon>Bacillota</taxon>
        <taxon>Bacilli</taxon>
        <taxon>Bacillales</taxon>
        <taxon>Bacillaceae</taxon>
        <taxon>Virgibacillus</taxon>
    </lineage>
</organism>
<evidence type="ECO:0000313" key="2">
    <source>
        <dbReference type="Proteomes" id="UP000036780"/>
    </source>
</evidence>
<keyword evidence="2" id="KW-1185">Reference proteome</keyword>
<dbReference type="RefSeq" id="WP_050352191.1">
    <property type="nucleotide sequence ID" value="NZ_CP073011.1"/>
</dbReference>
<dbReference type="Proteomes" id="UP000036780">
    <property type="component" value="Unassembled WGS sequence"/>
</dbReference>
<name>A0A0L0QM61_VIRPA</name>
<proteinExistence type="predicted"/>
<evidence type="ECO:0000313" key="1">
    <source>
        <dbReference type="EMBL" id="KNE19646.1"/>
    </source>
</evidence>
<dbReference type="GeneID" id="66871322"/>
<comment type="caution">
    <text evidence="1">The sequence shown here is derived from an EMBL/GenBank/DDBJ whole genome shotgun (WGS) entry which is preliminary data.</text>
</comment>
<sequence>MEIFPIKDKSLQLQLRNLTTRTSDEFDGGFYFISELIIQGENFYLKIKEIELNLRFYLEWLALCDNDPNVDELVSLDGRFESVVNKKNKHFTMNFIYSEIDYDELICIKMQFENDEIISFKKKLQKFIDCYN</sequence>
<dbReference type="AlphaFoldDB" id="A0A0L0QM61"/>
<protein>
    <submittedName>
        <fullName evidence="1">Uncharacterized protein</fullName>
    </submittedName>
</protein>
<dbReference type="EMBL" id="LGTO01000007">
    <property type="protein sequence ID" value="KNE19646.1"/>
    <property type="molecule type" value="Genomic_DNA"/>
</dbReference>
<reference evidence="2" key="1">
    <citation type="submission" date="2015-07" db="EMBL/GenBank/DDBJ databases">
        <title>Fjat-10053 dsm26.</title>
        <authorList>
            <person name="Liu B."/>
            <person name="Wang J."/>
            <person name="Zhu Y."/>
            <person name="Liu G."/>
            <person name="Chen Q."/>
            <person name="Chen Z."/>
            <person name="Lan J."/>
            <person name="Che J."/>
            <person name="Ge C."/>
            <person name="Shi H."/>
            <person name="Pan Z."/>
            <person name="Liu X."/>
        </authorList>
    </citation>
    <scope>NUCLEOTIDE SEQUENCE [LARGE SCALE GENOMIC DNA]</scope>
    <source>
        <strain evidence="2">DSM 26</strain>
    </source>
</reference>
<accession>A0A0L0QM61</accession>